<dbReference type="EMBL" id="Y14328">
    <property type="protein sequence ID" value="CAA74704.1"/>
    <property type="molecule type" value="mRNA"/>
</dbReference>
<protein>
    <submittedName>
        <fullName evidence="1">3E1 protein</fullName>
    </submittedName>
</protein>
<evidence type="ECO:0000313" key="1">
    <source>
        <dbReference type="EMBL" id="CAA74704.1"/>
    </source>
</evidence>
<reference evidence="1" key="1">
    <citation type="submission" date="1997-07" db="EMBL/GenBank/DDBJ databases">
        <authorList>
            <person name="Bhattacharyya S."/>
            <person name="Chattopadhyay D.J."/>
            <person name="Munoz M.L."/>
            <person name="Das P."/>
        </authorList>
    </citation>
    <scope>NUCLEOTIDE SEQUENCE</scope>
    <source>
        <strain evidence="1">HM1:IMSS</strain>
    </source>
</reference>
<proteinExistence type="evidence at transcript level"/>
<dbReference type="AlphaFoldDB" id="O15822"/>
<organism evidence="1">
    <name type="scientific">Entamoeba histolytica</name>
    <dbReference type="NCBI Taxonomy" id="5759"/>
    <lineage>
        <taxon>Eukaryota</taxon>
        <taxon>Amoebozoa</taxon>
        <taxon>Evosea</taxon>
        <taxon>Archamoebae</taxon>
        <taxon>Mastigamoebida</taxon>
        <taxon>Entamoebidae</taxon>
        <taxon>Entamoeba</taxon>
    </lineage>
</organism>
<sequence length="128" mass="13718">MVGSGCSSLADCAFKSSGVPLAINFPRYTRPMRSQYSASSIKWVVTITVTPFSTMLLMCSQNSRRVRGSTPEVGSSRNRMSGSCISEQASASRCLKPNGSSSVAWEAILFRPNASAHAGDFFVLRPTA</sequence>
<name>O15822_ENTHI</name>
<accession>O15822</accession>